<dbReference type="Proteomes" id="UP000078287">
    <property type="component" value="Unassembled WGS sequence"/>
</dbReference>
<organism evidence="1 2">
    <name type="scientific">Chloroflexus islandicus</name>
    <dbReference type="NCBI Taxonomy" id="1707952"/>
    <lineage>
        <taxon>Bacteria</taxon>
        <taxon>Bacillati</taxon>
        <taxon>Chloroflexota</taxon>
        <taxon>Chloroflexia</taxon>
        <taxon>Chloroflexales</taxon>
        <taxon>Chloroflexineae</taxon>
        <taxon>Chloroflexaceae</taxon>
        <taxon>Chloroflexus</taxon>
    </lineage>
</organism>
<dbReference type="SUPFAM" id="SSF111126">
    <property type="entry name" value="Ligand-binding domain in the NO signalling and Golgi transport"/>
    <property type="match status" value="1"/>
</dbReference>
<dbReference type="InterPro" id="IPR024096">
    <property type="entry name" value="NO_sig/Golgi_transp_ligand-bd"/>
</dbReference>
<reference evidence="1 2" key="1">
    <citation type="submission" date="2016-04" db="EMBL/GenBank/DDBJ databases">
        <title>Chloroflexus islandicus sp. nov., a thermophilic filamentous anoxygenic phototrophic bacterium from geyser Strokkur (Iceland).</title>
        <authorList>
            <person name="Gaisin V.A."/>
            <person name="Kalashnikov A.M."/>
            <person name="Sukhacheva M.V."/>
            <person name="Grouzdev D.S."/>
            <person name="Ivanov T.M."/>
            <person name="Kuznetsov B."/>
            <person name="Gorlenko V.M."/>
        </authorList>
    </citation>
    <scope>NUCLEOTIDE SEQUENCE [LARGE SCALE GENOMIC DNA]</scope>
    <source>
        <strain evidence="2">isl-2</strain>
    </source>
</reference>
<dbReference type="RefSeq" id="WP_066787847.1">
    <property type="nucleotide sequence ID" value="NZ_LWQS01000057.1"/>
</dbReference>
<dbReference type="OrthoDB" id="150903at2"/>
<dbReference type="STRING" id="1707952.A6A03_15105"/>
<evidence type="ECO:0000313" key="2">
    <source>
        <dbReference type="Proteomes" id="UP000078287"/>
    </source>
</evidence>
<dbReference type="EMBL" id="LWQS01000057">
    <property type="protein sequence ID" value="OAN45233.1"/>
    <property type="molecule type" value="Genomic_DNA"/>
</dbReference>
<keyword evidence="2" id="KW-1185">Reference proteome</keyword>
<protein>
    <submittedName>
        <fullName evidence="1">4-vinyl reductase</fullName>
    </submittedName>
</protein>
<sequence>MEIRDRPDHDPVAEMLLVDAYMRWALLAAEEVIGRNGLAVVLRQAGLSQLIGNYPPEQLKATSGLTFYHYASLNAGLLNFFGRSARSMALRIGRRTARLAIEQQSALFGTAALIASKVLPFATQVKLGLAAMQAGLRRLSQTVNQDRRLAIEDRGEAWAYIDYTCSMSAGKQADEPIGYIQCGVLQEALHWQTGREFAVEQVACRSMGAPASIWLVSKTPLLPVS</sequence>
<evidence type="ECO:0000313" key="1">
    <source>
        <dbReference type="EMBL" id="OAN45233.1"/>
    </source>
</evidence>
<gene>
    <name evidence="1" type="ORF">A6A03_15105</name>
</gene>
<comment type="caution">
    <text evidence="1">The sequence shown here is derived from an EMBL/GenBank/DDBJ whole genome shotgun (WGS) entry which is preliminary data.</text>
</comment>
<name>A0A178M9M3_9CHLR</name>
<proteinExistence type="predicted"/>
<accession>A0A178M9M3</accession>
<dbReference type="AlphaFoldDB" id="A0A178M9M3"/>